<dbReference type="Pfam" id="PF00587">
    <property type="entry name" value="tRNA-synt_2b"/>
    <property type="match status" value="1"/>
</dbReference>
<dbReference type="PANTHER" id="PTHR42753:SF2">
    <property type="entry name" value="PROLINE--TRNA LIGASE"/>
    <property type="match status" value="1"/>
</dbReference>
<dbReference type="PRINTS" id="PR01046">
    <property type="entry name" value="TRNASYNTHPRO"/>
</dbReference>
<accession>A0A7M7M331</accession>
<protein>
    <recommendedName>
        <fullName evidence="1">proline--tRNA ligase</fullName>
        <ecNumber evidence="1">6.1.1.15</ecNumber>
    </recommendedName>
    <alternativeName>
        <fullName evidence="7">Prolyl-tRNA synthetase</fullName>
    </alternativeName>
</protein>
<dbReference type="SUPFAM" id="SSF55681">
    <property type="entry name" value="Class II aaRS and biotin synthetases"/>
    <property type="match status" value="1"/>
</dbReference>
<evidence type="ECO:0000256" key="3">
    <source>
        <dbReference type="ARBA" id="ARBA00022741"/>
    </source>
</evidence>
<evidence type="ECO:0000256" key="4">
    <source>
        <dbReference type="ARBA" id="ARBA00022840"/>
    </source>
</evidence>
<dbReference type="PROSITE" id="PS50862">
    <property type="entry name" value="AA_TRNA_LIGASE_II"/>
    <property type="match status" value="1"/>
</dbReference>
<keyword evidence="6" id="KW-0030">Aminoacyl-tRNA synthetase</keyword>
<dbReference type="Gene3D" id="3.40.50.800">
    <property type="entry name" value="Anticodon-binding domain"/>
    <property type="match status" value="1"/>
</dbReference>
<proteinExistence type="predicted"/>
<dbReference type="Gene3D" id="3.30.930.10">
    <property type="entry name" value="Bira Bifunctional Protein, Domain 2"/>
    <property type="match status" value="1"/>
</dbReference>
<organism evidence="10 11">
    <name type="scientific">Varroa destructor</name>
    <name type="common">Honeybee mite</name>
    <dbReference type="NCBI Taxonomy" id="109461"/>
    <lineage>
        <taxon>Eukaryota</taxon>
        <taxon>Metazoa</taxon>
        <taxon>Ecdysozoa</taxon>
        <taxon>Arthropoda</taxon>
        <taxon>Chelicerata</taxon>
        <taxon>Arachnida</taxon>
        <taxon>Acari</taxon>
        <taxon>Parasitiformes</taxon>
        <taxon>Mesostigmata</taxon>
        <taxon>Gamasina</taxon>
        <taxon>Dermanyssoidea</taxon>
        <taxon>Varroidae</taxon>
        <taxon>Varroa</taxon>
    </lineage>
</organism>
<keyword evidence="11" id="KW-1185">Reference proteome</keyword>
<keyword evidence="5" id="KW-0648">Protein biosynthesis</keyword>
<keyword evidence="2" id="KW-0436">Ligase</keyword>
<evidence type="ECO:0000256" key="8">
    <source>
        <dbReference type="ARBA" id="ARBA00047671"/>
    </source>
</evidence>
<dbReference type="AlphaFoldDB" id="A0A7M7M331"/>
<dbReference type="InterPro" id="IPR036621">
    <property type="entry name" value="Anticodon-bd_dom_sf"/>
</dbReference>
<dbReference type="GO" id="GO:0005739">
    <property type="term" value="C:mitochondrion"/>
    <property type="evidence" value="ECO:0007669"/>
    <property type="project" value="TreeGrafter"/>
</dbReference>
<dbReference type="InterPro" id="IPR002316">
    <property type="entry name" value="Pro-tRNA-ligase_IIa"/>
</dbReference>
<dbReference type="Proteomes" id="UP000594260">
    <property type="component" value="Unplaced"/>
</dbReference>
<dbReference type="InterPro" id="IPR045864">
    <property type="entry name" value="aa-tRNA-synth_II/BPL/LPL"/>
</dbReference>
<dbReference type="InterPro" id="IPR002314">
    <property type="entry name" value="aa-tRNA-synt_IIb"/>
</dbReference>
<evidence type="ECO:0000313" key="10">
    <source>
        <dbReference type="EnsemblMetazoa" id="XP_022643989"/>
    </source>
</evidence>
<dbReference type="InParanoid" id="A0A7M7M331"/>
<dbReference type="GO" id="GO:0005524">
    <property type="term" value="F:ATP binding"/>
    <property type="evidence" value="ECO:0007669"/>
    <property type="project" value="UniProtKB-KW"/>
</dbReference>
<evidence type="ECO:0000313" key="11">
    <source>
        <dbReference type="Proteomes" id="UP000594260"/>
    </source>
</evidence>
<name>A0A7M7M331_VARDE</name>
<sequence length="493" mass="54408">MSIQLGPCEERVSLSINVPALVKMERTRTSILLYSRRKLTRSSKFLVLPTLNRSSKEERVDLAYQVLGATHSTGVAGSFALLPLAHKVLARVTKIIDQELSAIGAQKVSLPLLCSAKSWRITGRWDSYGPVLFRLKDRSNAALCLGPTHEETITQCIAEIGASNITPKLPLKLYQIGCKFRDEPRPKQSMLRAREFFMKDMYSFHATKSDCRTTYNEVTETYHKIFHRIGLPFVRASAISGDMGGSHSHEYHYELAVGEDRVLECQQCCAYFNLEVVADGENTADNNNHKKYSCPRCRGVLGPEKNCVEVGHTFVLGDFYSKKLGATCIVDGKQVPLEMGCYGIGVSRIVSAAAAQLTKGASLALPISIAPFTVAVIGPKPGAVDSDQETALTEELARKLDLILPGSRVILDDRPWTIGRRLKEQQHSGTAFAVVIGKGLKLELHQFASETPSGKGAGSSDRLRGSQTEPYILTEKSAVYDFFDKLRQRLQLI</sequence>
<dbReference type="FunCoup" id="A0A7M7M331">
    <property type="interactions" value="800"/>
</dbReference>
<comment type="catalytic activity">
    <reaction evidence="8">
        <text>tRNA(Pro) + L-proline + ATP = L-prolyl-tRNA(Pro) + AMP + diphosphate</text>
        <dbReference type="Rhea" id="RHEA:14305"/>
        <dbReference type="Rhea" id="RHEA-COMP:9700"/>
        <dbReference type="Rhea" id="RHEA-COMP:9702"/>
        <dbReference type="ChEBI" id="CHEBI:30616"/>
        <dbReference type="ChEBI" id="CHEBI:33019"/>
        <dbReference type="ChEBI" id="CHEBI:60039"/>
        <dbReference type="ChEBI" id="CHEBI:78442"/>
        <dbReference type="ChEBI" id="CHEBI:78532"/>
        <dbReference type="ChEBI" id="CHEBI:456215"/>
        <dbReference type="EC" id="6.1.1.15"/>
    </reaction>
</comment>
<dbReference type="EC" id="6.1.1.15" evidence="1"/>
<evidence type="ECO:0000256" key="1">
    <source>
        <dbReference type="ARBA" id="ARBA00012831"/>
    </source>
</evidence>
<keyword evidence="3" id="KW-0547">Nucleotide-binding</keyword>
<dbReference type="KEGG" id="vde:111243139"/>
<reference evidence="10" key="1">
    <citation type="submission" date="2021-01" db="UniProtKB">
        <authorList>
            <consortium name="EnsemblMetazoa"/>
        </authorList>
    </citation>
    <scope>IDENTIFICATION</scope>
</reference>
<evidence type="ECO:0000259" key="9">
    <source>
        <dbReference type="PROSITE" id="PS50862"/>
    </source>
</evidence>
<evidence type="ECO:0000256" key="5">
    <source>
        <dbReference type="ARBA" id="ARBA00022917"/>
    </source>
</evidence>
<dbReference type="GO" id="GO:0006433">
    <property type="term" value="P:prolyl-tRNA aminoacylation"/>
    <property type="evidence" value="ECO:0007669"/>
    <property type="project" value="InterPro"/>
</dbReference>
<dbReference type="InterPro" id="IPR006195">
    <property type="entry name" value="aa-tRNA-synth_II"/>
</dbReference>
<evidence type="ECO:0000256" key="7">
    <source>
        <dbReference type="ARBA" id="ARBA00029731"/>
    </source>
</evidence>
<dbReference type="InterPro" id="IPR050062">
    <property type="entry name" value="Pro-tRNA_synthetase"/>
</dbReference>
<evidence type="ECO:0000256" key="2">
    <source>
        <dbReference type="ARBA" id="ARBA00022598"/>
    </source>
</evidence>
<keyword evidence="4" id="KW-0067">ATP-binding</keyword>
<feature type="domain" description="Aminoacyl-transfer RNA synthetases class-II family profile" evidence="9">
    <location>
        <begin position="58"/>
        <end position="493"/>
    </location>
</feature>
<dbReference type="CTD" id="38331"/>
<dbReference type="SUPFAM" id="SSF52954">
    <property type="entry name" value="Class II aaRS ABD-related"/>
    <property type="match status" value="1"/>
</dbReference>
<evidence type="ECO:0000256" key="6">
    <source>
        <dbReference type="ARBA" id="ARBA00023146"/>
    </source>
</evidence>
<dbReference type="EnsemblMetazoa" id="XM_022788254">
    <property type="protein sequence ID" value="XP_022643989"/>
    <property type="gene ID" value="LOC111243139"/>
</dbReference>
<dbReference type="GeneID" id="111243139"/>
<dbReference type="OrthoDB" id="10267474at2759"/>
<dbReference type="GO" id="GO:0004827">
    <property type="term" value="F:proline-tRNA ligase activity"/>
    <property type="evidence" value="ECO:0007669"/>
    <property type="project" value="UniProtKB-EC"/>
</dbReference>
<dbReference type="RefSeq" id="XP_022643989.1">
    <property type="nucleotide sequence ID" value="XM_022788254.1"/>
</dbReference>
<dbReference type="PANTHER" id="PTHR42753">
    <property type="entry name" value="MITOCHONDRIAL RIBOSOME PROTEIN L39/PROLYL-TRNA LIGASE FAMILY MEMBER"/>
    <property type="match status" value="1"/>
</dbReference>
<dbReference type="OMA" id="EICGHQE"/>